<dbReference type="InterPro" id="IPR017930">
    <property type="entry name" value="Myb_dom"/>
</dbReference>
<dbReference type="Proteomes" id="UP001605036">
    <property type="component" value="Unassembled WGS sequence"/>
</dbReference>
<accession>A0ABD1YJ95</accession>
<dbReference type="InterPro" id="IPR001005">
    <property type="entry name" value="SANT/Myb"/>
</dbReference>
<evidence type="ECO:0000256" key="3">
    <source>
        <dbReference type="ARBA" id="ARBA00023125"/>
    </source>
</evidence>
<dbReference type="PANTHER" id="PTHR47994">
    <property type="entry name" value="F14D16.11-RELATED"/>
    <property type="match status" value="1"/>
</dbReference>
<dbReference type="CDD" id="cd00167">
    <property type="entry name" value="SANT"/>
    <property type="match status" value="1"/>
</dbReference>
<keyword evidence="4" id="KW-0539">Nucleus</keyword>
<dbReference type="GO" id="GO:0003677">
    <property type="term" value="F:DNA binding"/>
    <property type="evidence" value="ECO:0007669"/>
    <property type="project" value="UniProtKB-KW"/>
</dbReference>
<evidence type="ECO:0000313" key="7">
    <source>
        <dbReference type="EMBL" id="KAL2630479.1"/>
    </source>
</evidence>
<feature type="domain" description="HTH myb-type" evidence="6">
    <location>
        <begin position="6"/>
        <end position="46"/>
    </location>
</feature>
<dbReference type="EMBL" id="JBHFFA010000004">
    <property type="protein sequence ID" value="KAL2630479.1"/>
    <property type="molecule type" value="Genomic_DNA"/>
</dbReference>
<sequence>MTEVFQLIILLHTNLGSRWLTIAAHLPGRTDNEIKNYWNTHSKKRLLHMGINPVDSIELVTLKGEWYEIEGTAKLNASY</sequence>
<dbReference type="InterPro" id="IPR015495">
    <property type="entry name" value="Myb_TF_plants"/>
</dbReference>
<dbReference type="PROSITE" id="PS50090">
    <property type="entry name" value="MYB_LIKE"/>
    <property type="match status" value="1"/>
</dbReference>
<dbReference type="GO" id="GO:0005634">
    <property type="term" value="C:nucleus"/>
    <property type="evidence" value="ECO:0007669"/>
    <property type="project" value="UniProtKB-SubCell"/>
</dbReference>
<protein>
    <submittedName>
        <fullName evidence="7">Uncharacterized protein</fullName>
    </submittedName>
</protein>
<name>A0ABD1YJ95_9MARC</name>
<evidence type="ECO:0000259" key="6">
    <source>
        <dbReference type="PROSITE" id="PS51294"/>
    </source>
</evidence>
<comment type="subcellular location">
    <subcellularLocation>
        <location evidence="1">Nucleus</location>
    </subcellularLocation>
</comment>
<evidence type="ECO:0000256" key="2">
    <source>
        <dbReference type="ARBA" id="ARBA00022737"/>
    </source>
</evidence>
<evidence type="ECO:0000313" key="8">
    <source>
        <dbReference type="Proteomes" id="UP001605036"/>
    </source>
</evidence>
<proteinExistence type="predicted"/>
<dbReference type="Pfam" id="PF00249">
    <property type="entry name" value="Myb_DNA-binding"/>
    <property type="match status" value="1"/>
</dbReference>
<comment type="caution">
    <text evidence="7">The sequence shown here is derived from an EMBL/GenBank/DDBJ whole genome shotgun (WGS) entry which is preliminary data.</text>
</comment>
<keyword evidence="3" id="KW-0238">DNA-binding</keyword>
<organism evidence="7 8">
    <name type="scientific">Riccia fluitans</name>
    <dbReference type="NCBI Taxonomy" id="41844"/>
    <lineage>
        <taxon>Eukaryota</taxon>
        <taxon>Viridiplantae</taxon>
        <taxon>Streptophyta</taxon>
        <taxon>Embryophyta</taxon>
        <taxon>Marchantiophyta</taxon>
        <taxon>Marchantiopsida</taxon>
        <taxon>Marchantiidae</taxon>
        <taxon>Marchantiales</taxon>
        <taxon>Ricciaceae</taxon>
        <taxon>Riccia</taxon>
    </lineage>
</organism>
<reference evidence="7 8" key="1">
    <citation type="submission" date="2024-09" db="EMBL/GenBank/DDBJ databases">
        <title>Chromosome-scale assembly of Riccia fluitans.</title>
        <authorList>
            <person name="Paukszto L."/>
            <person name="Sawicki J."/>
            <person name="Karawczyk K."/>
            <person name="Piernik-Szablinska J."/>
            <person name="Szczecinska M."/>
            <person name="Mazdziarz M."/>
        </authorList>
    </citation>
    <scope>NUCLEOTIDE SEQUENCE [LARGE SCALE GENOMIC DNA]</scope>
    <source>
        <strain evidence="7">Rf_01</strain>
        <tissue evidence="7">Aerial parts of the thallus</tissue>
    </source>
</reference>
<dbReference type="PROSITE" id="PS51294">
    <property type="entry name" value="HTH_MYB"/>
    <property type="match status" value="1"/>
</dbReference>
<evidence type="ECO:0000259" key="5">
    <source>
        <dbReference type="PROSITE" id="PS50090"/>
    </source>
</evidence>
<keyword evidence="8" id="KW-1185">Reference proteome</keyword>
<evidence type="ECO:0000256" key="1">
    <source>
        <dbReference type="ARBA" id="ARBA00004123"/>
    </source>
</evidence>
<keyword evidence="2" id="KW-0677">Repeat</keyword>
<dbReference type="Gene3D" id="1.10.10.60">
    <property type="entry name" value="Homeodomain-like"/>
    <property type="match status" value="1"/>
</dbReference>
<evidence type="ECO:0000256" key="4">
    <source>
        <dbReference type="ARBA" id="ARBA00023242"/>
    </source>
</evidence>
<dbReference type="AlphaFoldDB" id="A0ABD1YJ95"/>
<dbReference type="SUPFAM" id="SSF46689">
    <property type="entry name" value="Homeodomain-like"/>
    <property type="match status" value="1"/>
</dbReference>
<dbReference type="PANTHER" id="PTHR47994:SF5">
    <property type="entry name" value="F14D16.11-RELATED"/>
    <property type="match status" value="1"/>
</dbReference>
<dbReference type="InterPro" id="IPR009057">
    <property type="entry name" value="Homeodomain-like_sf"/>
</dbReference>
<feature type="domain" description="Myb-like" evidence="5">
    <location>
        <begin position="6"/>
        <end position="42"/>
    </location>
</feature>
<gene>
    <name evidence="7" type="ORF">R1flu_015165</name>
</gene>